<comment type="caution">
    <text evidence="1">The sequence shown here is derived from an EMBL/GenBank/DDBJ whole genome shotgun (WGS) entry which is preliminary data.</text>
</comment>
<dbReference type="EMBL" id="CACRYJ010000024">
    <property type="protein sequence ID" value="VZO36564.1"/>
    <property type="molecule type" value="Genomic_DNA"/>
</dbReference>
<dbReference type="PANTHER" id="PTHR43649">
    <property type="entry name" value="ARABINOSE-BINDING PROTEIN-RELATED"/>
    <property type="match status" value="1"/>
</dbReference>
<dbReference type="Proteomes" id="UP000419743">
    <property type="component" value="Unassembled WGS sequence"/>
</dbReference>
<evidence type="ECO:0000313" key="2">
    <source>
        <dbReference type="Proteomes" id="UP000419743"/>
    </source>
</evidence>
<dbReference type="Gene3D" id="3.40.190.10">
    <property type="entry name" value="Periplasmic binding protein-like II"/>
    <property type="match status" value="2"/>
</dbReference>
<dbReference type="RefSeq" id="WP_197522414.1">
    <property type="nucleotide sequence ID" value="NZ_CACRYJ010000024.1"/>
</dbReference>
<dbReference type="SUPFAM" id="SSF53850">
    <property type="entry name" value="Periplasmic binding protein-like II"/>
    <property type="match status" value="1"/>
</dbReference>
<dbReference type="PANTHER" id="PTHR43649:SF30">
    <property type="entry name" value="ABC TRANSPORTER SUBSTRATE-BINDING PROTEIN"/>
    <property type="match status" value="1"/>
</dbReference>
<organism evidence="1 2">
    <name type="scientific">Occultella aeris</name>
    <dbReference type="NCBI Taxonomy" id="2761496"/>
    <lineage>
        <taxon>Bacteria</taxon>
        <taxon>Bacillati</taxon>
        <taxon>Actinomycetota</taxon>
        <taxon>Actinomycetes</taxon>
        <taxon>Micrococcales</taxon>
        <taxon>Ruaniaceae</taxon>
        <taxon>Occultella</taxon>
    </lineage>
</organism>
<protein>
    <submittedName>
        <fullName evidence="1">ABC transporter substrate-binding protein YesO</fullName>
    </submittedName>
</protein>
<dbReference type="InterPro" id="IPR050490">
    <property type="entry name" value="Bact_solute-bd_prot1"/>
</dbReference>
<evidence type="ECO:0000313" key="1">
    <source>
        <dbReference type="EMBL" id="VZO36564.1"/>
    </source>
</evidence>
<reference evidence="1 2" key="1">
    <citation type="submission" date="2019-11" db="EMBL/GenBank/DDBJ databases">
        <authorList>
            <person name="Criscuolo A."/>
        </authorList>
    </citation>
    <scope>NUCLEOTIDE SEQUENCE [LARGE SCALE GENOMIC DNA]</scope>
    <source>
        <strain evidence="1">CIP111667</strain>
    </source>
</reference>
<sequence length="437" mass="45623">MTTHLSRRALLGLGVVSIGGVGVAGCSRFGGSSAGGASSAGEALNVVWKGDATRAEQMRAAVALFAEQHPDLDISTEYQSGSEYLQKLAVRFASSSPPDVMRMERESLREYADRGVLLDVNEHSDLLNTDALPESLLNSGLVGGKLYGVAGGVTSTSIVIDRAAFTEFGVEPPDLTAWNWEDYGRVCAQLSEASGGAVYGGDLPIGALQTFGTWLRQQGLDLWTEDGEVGFTEQDVLPWYELWVEFEAMGAVPAGGAIDTLGAAADQSAIAQGLTASAMIPSNSFASFNTAAGGDLEMGYFPGESTSTARGMQLIPALFWSISAASAVPEDAVALIDFLTNDVAANEAMAGTNGIPPNQDVVTALAQDLSADEQVAYEHILSLGELDLVDPIPAPIGAQDFSDQLTTIADEVRFARMTPAEAASAVVAAAQESWGDV</sequence>
<dbReference type="InterPro" id="IPR006059">
    <property type="entry name" value="SBP"/>
</dbReference>
<dbReference type="Pfam" id="PF01547">
    <property type="entry name" value="SBP_bac_1"/>
    <property type="match status" value="1"/>
</dbReference>
<accession>A0A7M4DI16</accession>
<proteinExistence type="predicted"/>
<gene>
    <name evidence="1" type="primary">yesO_7</name>
    <name evidence="1" type="ORF">HALOF300_01767</name>
</gene>
<dbReference type="PROSITE" id="PS51318">
    <property type="entry name" value="TAT"/>
    <property type="match status" value="1"/>
</dbReference>
<keyword evidence="2" id="KW-1185">Reference proteome</keyword>
<dbReference type="InterPro" id="IPR006311">
    <property type="entry name" value="TAT_signal"/>
</dbReference>
<name>A0A7M4DI16_9MICO</name>
<dbReference type="AlphaFoldDB" id="A0A7M4DI16"/>
<dbReference type="PROSITE" id="PS51257">
    <property type="entry name" value="PROKAR_LIPOPROTEIN"/>
    <property type="match status" value="1"/>
</dbReference>